<dbReference type="Proteomes" id="UP000498740">
    <property type="component" value="Unassembled WGS sequence"/>
</dbReference>
<keyword evidence="2" id="KW-1133">Transmembrane helix</keyword>
<gene>
    <name evidence="3" type="ORF">Smic_34430</name>
</gene>
<evidence type="ECO:0008006" key="5">
    <source>
        <dbReference type="Google" id="ProtNLM"/>
    </source>
</evidence>
<feature type="region of interest" description="Disordered" evidence="1">
    <location>
        <begin position="1"/>
        <end position="29"/>
    </location>
</feature>
<reference evidence="3 4" key="1">
    <citation type="submission" date="2020-05" db="EMBL/GenBank/DDBJ databases">
        <title>Whole genome shotgun sequence of Streptomyces microflavus NBRC 13062.</title>
        <authorList>
            <person name="Komaki H."/>
            <person name="Tamura T."/>
        </authorList>
    </citation>
    <scope>NUCLEOTIDE SEQUENCE [LARGE SCALE GENOMIC DNA]</scope>
    <source>
        <strain evidence="3 4">NBRC 13062</strain>
    </source>
</reference>
<evidence type="ECO:0000256" key="1">
    <source>
        <dbReference type="SAM" id="MobiDB-lite"/>
    </source>
</evidence>
<dbReference type="AlphaFoldDB" id="A0A7J0CSY8"/>
<feature type="transmembrane region" description="Helical" evidence="2">
    <location>
        <begin position="32"/>
        <end position="56"/>
    </location>
</feature>
<protein>
    <recommendedName>
        <fullName evidence="5">D-alanyl-D-alanine carboxypeptidase</fullName>
    </recommendedName>
</protein>
<feature type="compositionally biased region" description="Low complexity" evidence="1">
    <location>
        <begin position="116"/>
        <end position="130"/>
    </location>
</feature>
<proteinExistence type="predicted"/>
<evidence type="ECO:0000313" key="3">
    <source>
        <dbReference type="EMBL" id="GFN04887.1"/>
    </source>
</evidence>
<organism evidence="3 4">
    <name type="scientific">Streptomyces microflavus</name>
    <name type="common">Streptomyces lipmanii</name>
    <dbReference type="NCBI Taxonomy" id="1919"/>
    <lineage>
        <taxon>Bacteria</taxon>
        <taxon>Bacillati</taxon>
        <taxon>Actinomycetota</taxon>
        <taxon>Actinomycetes</taxon>
        <taxon>Kitasatosporales</taxon>
        <taxon>Streptomycetaceae</taxon>
        <taxon>Streptomyces</taxon>
    </lineage>
</organism>
<keyword evidence="2" id="KW-0812">Transmembrane</keyword>
<feature type="compositionally biased region" description="Pro residues" evidence="1">
    <location>
        <begin position="131"/>
        <end position="142"/>
    </location>
</feature>
<name>A0A7J0CSY8_STRMI</name>
<feature type="region of interest" description="Disordered" evidence="1">
    <location>
        <begin position="56"/>
        <end position="153"/>
    </location>
</feature>
<keyword evidence="2" id="KW-0472">Membrane</keyword>
<feature type="compositionally biased region" description="Low complexity" evidence="1">
    <location>
        <begin position="143"/>
        <end position="153"/>
    </location>
</feature>
<accession>A0A7J0CSY8</accession>
<evidence type="ECO:0000313" key="4">
    <source>
        <dbReference type="Proteomes" id="UP000498740"/>
    </source>
</evidence>
<comment type="caution">
    <text evidence="3">The sequence shown here is derived from an EMBL/GenBank/DDBJ whole genome shotgun (WGS) entry which is preliminary data.</text>
</comment>
<evidence type="ECO:0000256" key="2">
    <source>
        <dbReference type="SAM" id="Phobius"/>
    </source>
</evidence>
<sequence length="153" mass="15436">MAEPVEEPSNRPSDPWGRIKNLKSKRNGSNTWQVVAGSAVLGLVVATGAVLAAGPWDNGQRKAERQLAAAADRTGGAHHGRRLPGAPEPAPSASAVLGALDTTVTRSAPRTPRVCAPLSPRSSASPHSAPGSPPPSSTPPPASSCTGAAPPPR</sequence>
<dbReference type="EMBL" id="BLWD01000001">
    <property type="protein sequence ID" value="GFN04887.1"/>
    <property type="molecule type" value="Genomic_DNA"/>
</dbReference>